<dbReference type="EMBL" id="JBHSQI010000003">
    <property type="protein sequence ID" value="MFC6153215.1"/>
    <property type="molecule type" value="Genomic_DNA"/>
</dbReference>
<keyword evidence="3" id="KW-0540">Nuclease</keyword>
<evidence type="ECO:0000259" key="2">
    <source>
        <dbReference type="Pfam" id="PF07510"/>
    </source>
</evidence>
<dbReference type="Proteomes" id="UP001596098">
    <property type="component" value="Unassembled WGS sequence"/>
</dbReference>
<dbReference type="Pfam" id="PF07510">
    <property type="entry name" value="GmrSD_C"/>
    <property type="match status" value="1"/>
</dbReference>
<gene>
    <name evidence="3" type="ORF">ACFPWU_05990</name>
</gene>
<sequence>MFFLPILRRSTSSRLAAALVVTGLATALSGCSEMEAAVRDAVEGAATAQVEVGSPLPDAASARTLLDALPQVERSPAAIPAYVRSEFGSAWADVDGNGCNQRDDVLLRDADPGTAVVAPQGRCDHDVLAGTWTDPYSGVVVELDDLKDRSQAQAVQIDHVVPLAEAWRSGAWAWDARTRRSYANSLDVLLATDGPTNSSKSDGDPAAWRPKKAYQCSYARRWIVVKDAWTLAVDDSERRALEEMLGLCD</sequence>
<name>A0ABW1QZG9_9ACTN</name>
<dbReference type="InterPro" id="IPR011089">
    <property type="entry name" value="GmrSD_C"/>
</dbReference>
<proteinExistence type="predicted"/>
<evidence type="ECO:0000256" key="1">
    <source>
        <dbReference type="SAM" id="SignalP"/>
    </source>
</evidence>
<accession>A0ABW1QZG9</accession>
<comment type="caution">
    <text evidence="3">The sequence shown here is derived from an EMBL/GenBank/DDBJ whole genome shotgun (WGS) entry which is preliminary data.</text>
</comment>
<dbReference type="PANTHER" id="PTHR24094:SF15">
    <property type="entry name" value="AMP-DEPENDENT SYNTHETASE_LIGASE DOMAIN-CONTAINING PROTEIN-RELATED"/>
    <property type="match status" value="1"/>
</dbReference>
<dbReference type="PANTHER" id="PTHR24094">
    <property type="entry name" value="SECRETED PROTEIN"/>
    <property type="match status" value="1"/>
</dbReference>
<feature type="domain" description="GmrSD restriction endonucleases C-terminal" evidence="2">
    <location>
        <begin position="125"/>
        <end position="241"/>
    </location>
</feature>
<evidence type="ECO:0000313" key="3">
    <source>
        <dbReference type="EMBL" id="MFC6153215.1"/>
    </source>
</evidence>
<keyword evidence="3" id="KW-0378">Hydrolase</keyword>
<keyword evidence="4" id="KW-1185">Reference proteome</keyword>
<dbReference type="RefSeq" id="WP_164878687.1">
    <property type="nucleotide sequence ID" value="NZ_CP034929.1"/>
</dbReference>
<keyword evidence="1" id="KW-0732">Signal</keyword>
<organism evidence="3 4">
    <name type="scientific">Nocardioides yefusunii</name>
    <dbReference type="NCBI Taxonomy" id="2500546"/>
    <lineage>
        <taxon>Bacteria</taxon>
        <taxon>Bacillati</taxon>
        <taxon>Actinomycetota</taxon>
        <taxon>Actinomycetes</taxon>
        <taxon>Propionibacteriales</taxon>
        <taxon>Nocardioidaceae</taxon>
        <taxon>Nocardioides</taxon>
    </lineage>
</organism>
<reference evidence="4" key="1">
    <citation type="journal article" date="2019" name="Int. J. Syst. Evol. Microbiol.">
        <title>The Global Catalogue of Microorganisms (GCM) 10K type strain sequencing project: providing services to taxonomists for standard genome sequencing and annotation.</title>
        <authorList>
            <consortium name="The Broad Institute Genomics Platform"/>
            <consortium name="The Broad Institute Genome Sequencing Center for Infectious Disease"/>
            <person name="Wu L."/>
            <person name="Ma J."/>
        </authorList>
    </citation>
    <scope>NUCLEOTIDE SEQUENCE [LARGE SCALE GENOMIC DNA]</scope>
    <source>
        <strain evidence="4">DFY28</strain>
    </source>
</reference>
<keyword evidence="3" id="KW-0255">Endonuclease</keyword>
<dbReference type="GO" id="GO:0004519">
    <property type="term" value="F:endonuclease activity"/>
    <property type="evidence" value="ECO:0007669"/>
    <property type="project" value="UniProtKB-KW"/>
</dbReference>
<protein>
    <submittedName>
        <fullName evidence="3">HNH endonuclease family protein</fullName>
    </submittedName>
</protein>
<feature type="signal peptide" evidence="1">
    <location>
        <begin position="1"/>
        <end position="27"/>
    </location>
</feature>
<evidence type="ECO:0000313" key="4">
    <source>
        <dbReference type="Proteomes" id="UP001596098"/>
    </source>
</evidence>
<feature type="chain" id="PRO_5046753636" evidence="1">
    <location>
        <begin position="28"/>
        <end position="249"/>
    </location>
</feature>